<dbReference type="Proteomes" id="UP000814033">
    <property type="component" value="Unassembled WGS sequence"/>
</dbReference>
<evidence type="ECO:0000313" key="2">
    <source>
        <dbReference type="Proteomes" id="UP000814033"/>
    </source>
</evidence>
<proteinExistence type="predicted"/>
<protein>
    <submittedName>
        <fullName evidence="1">Uncharacterized protein</fullName>
    </submittedName>
</protein>
<comment type="caution">
    <text evidence="1">The sequence shown here is derived from an EMBL/GenBank/DDBJ whole genome shotgun (WGS) entry which is preliminary data.</text>
</comment>
<dbReference type="EMBL" id="MU275856">
    <property type="protein sequence ID" value="KAI0050947.1"/>
    <property type="molecule type" value="Genomic_DNA"/>
</dbReference>
<organism evidence="1 2">
    <name type="scientific">Auriscalpium vulgare</name>
    <dbReference type="NCBI Taxonomy" id="40419"/>
    <lineage>
        <taxon>Eukaryota</taxon>
        <taxon>Fungi</taxon>
        <taxon>Dikarya</taxon>
        <taxon>Basidiomycota</taxon>
        <taxon>Agaricomycotina</taxon>
        <taxon>Agaricomycetes</taxon>
        <taxon>Russulales</taxon>
        <taxon>Auriscalpiaceae</taxon>
        <taxon>Auriscalpium</taxon>
    </lineage>
</organism>
<reference evidence="1" key="2">
    <citation type="journal article" date="2022" name="New Phytol.">
        <title>Evolutionary transition to the ectomycorrhizal habit in the genomes of a hyperdiverse lineage of mushroom-forming fungi.</title>
        <authorList>
            <person name="Looney B."/>
            <person name="Miyauchi S."/>
            <person name="Morin E."/>
            <person name="Drula E."/>
            <person name="Courty P.E."/>
            <person name="Kohler A."/>
            <person name="Kuo A."/>
            <person name="LaButti K."/>
            <person name="Pangilinan J."/>
            <person name="Lipzen A."/>
            <person name="Riley R."/>
            <person name="Andreopoulos W."/>
            <person name="He G."/>
            <person name="Johnson J."/>
            <person name="Nolan M."/>
            <person name="Tritt A."/>
            <person name="Barry K.W."/>
            <person name="Grigoriev I.V."/>
            <person name="Nagy L.G."/>
            <person name="Hibbett D."/>
            <person name="Henrissat B."/>
            <person name="Matheny P.B."/>
            <person name="Labbe J."/>
            <person name="Martin F.M."/>
        </authorList>
    </citation>
    <scope>NUCLEOTIDE SEQUENCE</scope>
    <source>
        <strain evidence="1">FP105234-sp</strain>
    </source>
</reference>
<accession>A0ACB8S458</accession>
<evidence type="ECO:0000313" key="1">
    <source>
        <dbReference type="EMBL" id="KAI0050947.1"/>
    </source>
</evidence>
<sequence length="561" mass="63020">MEDRSLLPLPQETQLPDGITDVVSDSALSYELPTTKCFITSLPIELLGEIFVLVPGMEFDEIVADPLVALHKPLWVGISHVCRTWRSATLNLKSFWTFIALQMGPIWVETCLARSHPAPISIHIVNPYLAYPWYRSLAIDALRELPRTRRLLQVGKMPGGAGDLSTALGDRVAKMIEHAPFLTDLSLCNVDLRTSFGTARQLRTLALTNPSLNMDADADDGMWQVIRSDSSVCTSIRVLNVLAKLPGLRTLHLWFNIHLPTLEKLPVICLPHLRELRLVGGTLVILEILQHLTYPTDIDLHFECTGAQHHNALSRALHTLAEVLQKYLASARQTHRSLTIGEGLFDLFRTARTVNDHPHRRLHIGLRCQVGLESWLETGIFQVILGTSAVEELDIEDDQDRDFDTWKTISSHLPRVQRISFAEPRAARSLARALSDMTAPQNLFHNLHEIHIPSIYKYPNGDWSTGTDGVASTPRVDEQLISTLSWGLAQPRMASSPLRLVVHERVERDIADVLRDYMDPGVEMSIDWDSATGCASIVWIRHSYDTDDSAWPIYHQDAGIF</sequence>
<gene>
    <name evidence="1" type="ORF">FA95DRAFT_1554982</name>
</gene>
<reference evidence="1" key="1">
    <citation type="submission" date="2021-02" db="EMBL/GenBank/DDBJ databases">
        <authorList>
            <consortium name="DOE Joint Genome Institute"/>
            <person name="Ahrendt S."/>
            <person name="Looney B.P."/>
            <person name="Miyauchi S."/>
            <person name="Morin E."/>
            <person name="Drula E."/>
            <person name="Courty P.E."/>
            <person name="Chicoki N."/>
            <person name="Fauchery L."/>
            <person name="Kohler A."/>
            <person name="Kuo A."/>
            <person name="Labutti K."/>
            <person name="Pangilinan J."/>
            <person name="Lipzen A."/>
            <person name="Riley R."/>
            <person name="Andreopoulos W."/>
            <person name="He G."/>
            <person name="Johnson J."/>
            <person name="Barry K.W."/>
            <person name="Grigoriev I.V."/>
            <person name="Nagy L."/>
            <person name="Hibbett D."/>
            <person name="Henrissat B."/>
            <person name="Matheny P.B."/>
            <person name="Labbe J."/>
            <person name="Martin F."/>
        </authorList>
    </citation>
    <scope>NUCLEOTIDE SEQUENCE</scope>
    <source>
        <strain evidence="1">FP105234-sp</strain>
    </source>
</reference>
<keyword evidence="2" id="KW-1185">Reference proteome</keyword>
<name>A0ACB8S458_9AGAM</name>